<dbReference type="FunFam" id="3.30.70.270:FF:000001">
    <property type="entry name" value="Diguanylate cyclase domain protein"/>
    <property type="match status" value="1"/>
</dbReference>
<dbReference type="GO" id="GO:0005886">
    <property type="term" value="C:plasma membrane"/>
    <property type="evidence" value="ECO:0007669"/>
    <property type="project" value="TreeGrafter"/>
</dbReference>
<keyword evidence="1" id="KW-1133">Transmembrane helix</keyword>
<dbReference type="SMART" id="SM00267">
    <property type="entry name" value="GGDEF"/>
    <property type="match status" value="1"/>
</dbReference>
<dbReference type="PANTHER" id="PTHR45138:SF9">
    <property type="entry name" value="DIGUANYLATE CYCLASE DGCM-RELATED"/>
    <property type="match status" value="1"/>
</dbReference>
<dbReference type="RefSeq" id="WP_084633678.1">
    <property type="nucleotide sequence ID" value="NZ_CP097897.1"/>
</dbReference>
<dbReference type="Proteomes" id="UP000176244">
    <property type="component" value="Unassembled WGS sequence"/>
</dbReference>
<feature type="transmembrane region" description="Helical" evidence="1">
    <location>
        <begin position="37"/>
        <end position="57"/>
    </location>
</feature>
<feature type="transmembrane region" description="Helical" evidence="1">
    <location>
        <begin position="178"/>
        <end position="196"/>
    </location>
</feature>
<dbReference type="Pfam" id="PF00990">
    <property type="entry name" value="GGDEF"/>
    <property type="match status" value="1"/>
</dbReference>
<keyword evidence="1" id="KW-0472">Membrane</keyword>
<dbReference type="SUPFAM" id="SSF55073">
    <property type="entry name" value="Nucleotide cyclase"/>
    <property type="match status" value="1"/>
</dbReference>
<sequence length="384" mass="43111">MKTLHSVIQTLNPYAAYEKTQSTRLRKTLMCDNVKRLKIIGIIGSSVNLLLLVLYYLDRGFSGLTTIEATLRICWILASIIYIIGVGSPHSPEAIKKRQFIFFYGATGLCLLFASLITAVLSVEQGSTFLYLINILLIGSFLYLSLPEMICIIAPSFLVLVLSILFTPGSILLVQGNFVNVIASTAFAVVIAQTILTSKLTQLASTQTILDQKKELEYLINLDGLTRIPNRRKLESYYSDHPHTSFALLMVDIDYFKNYNDTYGHLQGDQCLIQVAQCLSHYPFEGLTTRYGGEEFVTIIILADLECITPLVEAIRQSIQDLQIRHEASPFGVVTVSIGYVVTETRRENHSNETTVLEDFILKADQALYQAKENGRNQIKLYQE</sequence>
<feature type="transmembrane region" description="Helical" evidence="1">
    <location>
        <begin position="153"/>
        <end position="172"/>
    </location>
</feature>
<dbReference type="InterPro" id="IPR050469">
    <property type="entry name" value="Diguanylate_Cyclase"/>
</dbReference>
<dbReference type="NCBIfam" id="TIGR00254">
    <property type="entry name" value="GGDEF"/>
    <property type="match status" value="1"/>
</dbReference>
<dbReference type="InterPro" id="IPR000160">
    <property type="entry name" value="GGDEF_dom"/>
</dbReference>
<dbReference type="Gene3D" id="3.30.70.270">
    <property type="match status" value="1"/>
</dbReference>
<dbReference type="EMBL" id="LKEU01000035">
    <property type="protein sequence ID" value="OFV69909.1"/>
    <property type="molecule type" value="Genomic_DNA"/>
</dbReference>
<dbReference type="CDD" id="cd01949">
    <property type="entry name" value="GGDEF"/>
    <property type="match status" value="1"/>
</dbReference>
<dbReference type="AlphaFoldDB" id="A0A1F2PEV2"/>
<protein>
    <submittedName>
        <fullName evidence="3">Phytochrome-like protein cph2</fullName>
    </submittedName>
</protein>
<keyword evidence="1" id="KW-0812">Transmembrane</keyword>
<dbReference type="OrthoDB" id="185601at2"/>
<feature type="transmembrane region" description="Helical" evidence="1">
    <location>
        <begin position="129"/>
        <end position="146"/>
    </location>
</feature>
<name>A0A1F2PEV2_9FIRM</name>
<dbReference type="STRING" id="52694.ACWI_25510"/>
<dbReference type="InterPro" id="IPR043128">
    <property type="entry name" value="Rev_trsase/Diguanyl_cyclase"/>
</dbReference>
<evidence type="ECO:0000313" key="3">
    <source>
        <dbReference type="EMBL" id="OFV69909.1"/>
    </source>
</evidence>
<reference evidence="3 4" key="1">
    <citation type="submission" date="2015-09" db="EMBL/GenBank/DDBJ databases">
        <title>Genome sequence of Acetobacterium wieringae DSM 1911.</title>
        <authorList>
            <person name="Poehlein A."/>
            <person name="Bengelsdorf F.R."/>
            <person name="Schiel-Bengelsdorf B."/>
            <person name="Duerre P."/>
            <person name="Daniel R."/>
        </authorList>
    </citation>
    <scope>NUCLEOTIDE SEQUENCE [LARGE SCALE GENOMIC DNA]</scope>
    <source>
        <strain evidence="3 4">DSM 1911</strain>
    </source>
</reference>
<dbReference type="GO" id="GO:0043709">
    <property type="term" value="P:cell adhesion involved in single-species biofilm formation"/>
    <property type="evidence" value="ECO:0007669"/>
    <property type="project" value="TreeGrafter"/>
</dbReference>
<accession>A0A1F2PEV2</accession>
<dbReference type="PANTHER" id="PTHR45138">
    <property type="entry name" value="REGULATORY COMPONENTS OF SENSORY TRANSDUCTION SYSTEM"/>
    <property type="match status" value="1"/>
</dbReference>
<feature type="transmembrane region" description="Helical" evidence="1">
    <location>
        <begin position="69"/>
        <end position="88"/>
    </location>
</feature>
<comment type="caution">
    <text evidence="3">The sequence shown here is derived from an EMBL/GenBank/DDBJ whole genome shotgun (WGS) entry which is preliminary data.</text>
</comment>
<evidence type="ECO:0000256" key="1">
    <source>
        <dbReference type="SAM" id="Phobius"/>
    </source>
</evidence>
<evidence type="ECO:0000259" key="2">
    <source>
        <dbReference type="PROSITE" id="PS50887"/>
    </source>
</evidence>
<dbReference type="PROSITE" id="PS50887">
    <property type="entry name" value="GGDEF"/>
    <property type="match status" value="1"/>
</dbReference>
<organism evidence="3 4">
    <name type="scientific">Acetobacterium wieringae</name>
    <dbReference type="NCBI Taxonomy" id="52694"/>
    <lineage>
        <taxon>Bacteria</taxon>
        <taxon>Bacillati</taxon>
        <taxon>Bacillota</taxon>
        <taxon>Clostridia</taxon>
        <taxon>Eubacteriales</taxon>
        <taxon>Eubacteriaceae</taxon>
        <taxon>Acetobacterium</taxon>
    </lineage>
</organism>
<dbReference type="InterPro" id="IPR029787">
    <property type="entry name" value="Nucleotide_cyclase"/>
</dbReference>
<gene>
    <name evidence="3" type="primary">cph2_12</name>
    <name evidence="3" type="ORF">ACWI_25510</name>
</gene>
<dbReference type="GO" id="GO:0052621">
    <property type="term" value="F:diguanylate cyclase activity"/>
    <property type="evidence" value="ECO:0007669"/>
    <property type="project" value="TreeGrafter"/>
</dbReference>
<dbReference type="GO" id="GO:1902201">
    <property type="term" value="P:negative regulation of bacterial-type flagellum-dependent cell motility"/>
    <property type="evidence" value="ECO:0007669"/>
    <property type="project" value="TreeGrafter"/>
</dbReference>
<feature type="domain" description="GGDEF" evidence="2">
    <location>
        <begin position="244"/>
        <end position="384"/>
    </location>
</feature>
<feature type="transmembrane region" description="Helical" evidence="1">
    <location>
        <begin position="100"/>
        <end position="123"/>
    </location>
</feature>
<proteinExistence type="predicted"/>
<evidence type="ECO:0000313" key="4">
    <source>
        <dbReference type="Proteomes" id="UP000176244"/>
    </source>
</evidence>